<name>A0A550CPV3_9AGAR</name>
<reference evidence="1 2" key="1">
    <citation type="journal article" date="2019" name="New Phytol.">
        <title>Comparative genomics reveals unique wood-decay strategies and fruiting body development in the Schizophyllaceae.</title>
        <authorList>
            <person name="Almasi E."/>
            <person name="Sahu N."/>
            <person name="Krizsan K."/>
            <person name="Balint B."/>
            <person name="Kovacs G.M."/>
            <person name="Kiss B."/>
            <person name="Cseklye J."/>
            <person name="Drula E."/>
            <person name="Henrissat B."/>
            <person name="Nagy I."/>
            <person name="Chovatia M."/>
            <person name="Adam C."/>
            <person name="LaButti K."/>
            <person name="Lipzen A."/>
            <person name="Riley R."/>
            <person name="Grigoriev I.V."/>
            <person name="Nagy L.G."/>
        </authorList>
    </citation>
    <scope>NUCLEOTIDE SEQUENCE [LARGE SCALE GENOMIC DNA]</scope>
    <source>
        <strain evidence="1 2">NL-1724</strain>
    </source>
</reference>
<evidence type="ECO:0000313" key="2">
    <source>
        <dbReference type="Proteomes" id="UP000320762"/>
    </source>
</evidence>
<organism evidence="1 2">
    <name type="scientific">Schizophyllum amplum</name>
    <dbReference type="NCBI Taxonomy" id="97359"/>
    <lineage>
        <taxon>Eukaryota</taxon>
        <taxon>Fungi</taxon>
        <taxon>Dikarya</taxon>
        <taxon>Basidiomycota</taxon>
        <taxon>Agaricomycotina</taxon>
        <taxon>Agaricomycetes</taxon>
        <taxon>Agaricomycetidae</taxon>
        <taxon>Agaricales</taxon>
        <taxon>Schizophyllaceae</taxon>
        <taxon>Schizophyllum</taxon>
    </lineage>
</organism>
<keyword evidence="2" id="KW-1185">Reference proteome</keyword>
<dbReference type="EMBL" id="VDMD01000003">
    <property type="protein sequence ID" value="TRM66826.1"/>
    <property type="molecule type" value="Genomic_DNA"/>
</dbReference>
<sequence>MHDALLSPYRRLPTEILSEIFLLALPNRWEVSYTGQRKLNFVGVCRRWRDVALKTPRLWSTLRFNCVETPFYKHTSAVKYEREKTGQVPLELIIEIHVDADDYNAPPTLEKIWSDEAWAILCAQAGRWERLAIHNIPRHAYDALSARTFPMLKDLSISLDIQDDVAVKVPLDAFHRASEVISLSIYYTIAILPFSLPQPWPITNIDIICGDSNRVALAPCLEAVMACSQTLRTCSGYRGARVRRLRCPRRPGAGMLPASGGARAFHHESIALCHRLACPSLRSLRLSALPNLAVNPSRALSSMLDLSSECPSLRSLTLQALESSDQGEGVIDCLRRLPQLKQLEIANDEWVGHPDYPRIITLNLIENAVARWRHRLADLSPEPFALGASLRGHVL</sequence>
<dbReference type="InterPro" id="IPR032675">
    <property type="entry name" value="LRR_dom_sf"/>
</dbReference>
<accession>A0A550CPV3</accession>
<evidence type="ECO:0000313" key="1">
    <source>
        <dbReference type="EMBL" id="TRM66826.1"/>
    </source>
</evidence>
<protein>
    <submittedName>
        <fullName evidence="1">Uncharacterized protein</fullName>
    </submittedName>
</protein>
<comment type="caution">
    <text evidence="1">The sequence shown here is derived from an EMBL/GenBank/DDBJ whole genome shotgun (WGS) entry which is preliminary data.</text>
</comment>
<gene>
    <name evidence="1" type="ORF">BD626DRAFT_165026</name>
</gene>
<dbReference type="Gene3D" id="1.20.1280.50">
    <property type="match status" value="1"/>
</dbReference>
<dbReference type="STRING" id="97359.A0A550CPV3"/>
<dbReference type="Proteomes" id="UP000320762">
    <property type="component" value="Unassembled WGS sequence"/>
</dbReference>
<dbReference type="Gene3D" id="3.80.10.10">
    <property type="entry name" value="Ribonuclease Inhibitor"/>
    <property type="match status" value="1"/>
</dbReference>
<dbReference type="AlphaFoldDB" id="A0A550CPV3"/>
<dbReference type="OrthoDB" id="3365698at2759"/>
<dbReference type="SUPFAM" id="SSF52047">
    <property type="entry name" value="RNI-like"/>
    <property type="match status" value="1"/>
</dbReference>
<proteinExistence type="predicted"/>